<evidence type="ECO:0000313" key="4">
    <source>
        <dbReference type="Proteomes" id="UP001362999"/>
    </source>
</evidence>
<dbReference type="AlphaFoldDB" id="A0AAV9ZSB0"/>
<dbReference type="Proteomes" id="UP001362999">
    <property type="component" value="Unassembled WGS sequence"/>
</dbReference>
<feature type="compositionally biased region" description="Acidic residues" evidence="1">
    <location>
        <begin position="106"/>
        <end position="119"/>
    </location>
</feature>
<name>A0AAV9ZSB0_9AGAR</name>
<keyword evidence="4" id="KW-1185">Reference proteome</keyword>
<evidence type="ECO:0000313" key="3">
    <source>
        <dbReference type="EMBL" id="KAK6997175.1"/>
    </source>
</evidence>
<comment type="caution">
    <text evidence="2">The sequence shown here is derived from an EMBL/GenBank/DDBJ whole genome shotgun (WGS) entry which is preliminary data.</text>
</comment>
<dbReference type="EMBL" id="JAWWNJ010000116">
    <property type="protein sequence ID" value="KAK6991616.1"/>
    <property type="molecule type" value="Genomic_DNA"/>
</dbReference>
<evidence type="ECO:0000313" key="2">
    <source>
        <dbReference type="EMBL" id="KAK6991616.1"/>
    </source>
</evidence>
<protein>
    <submittedName>
        <fullName evidence="2">Uncharacterized protein</fullName>
    </submittedName>
</protein>
<organism evidence="2 4">
    <name type="scientific">Favolaschia claudopus</name>
    <dbReference type="NCBI Taxonomy" id="2862362"/>
    <lineage>
        <taxon>Eukaryota</taxon>
        <taxon>Fungi</taxon>
        <taxon>Dikarya</taxon>
        <taxon>Basidiomycota</taxon>
        <taxon>Agaricomycotina</taxon>
        <taxon>Agaricomycetes</taxon>
        <taxon>Agaricomycetidae</taxon>
        <taxon>Agaricales</taxon>
        <taxon>Marasmiineae</taxon>
        <taxon>Mycenaceae</taxon>
        <taxon>Favolaschia</taxon>
    </lineage>
</organism>
<proteinExistence type="predicted"/>
<evidence type="ECO:0000256" key="1">
    <source>
        <dbReference type="SAM" id="MobiDB-lite"/>
    </source>
</evidence>
<dbReference type="EMBL" id="JAWWNJ010000093">
    <property type="protein sequence ID" value="KAK6997175.1"/>
    <property type="molecule type" value="Genomic_DNA"/>
</dbReference>
<accession>A0AAV9ZSB0</accession>
<reference evidence="2 4" key="1">
    <citation type="journal article" date="2024" name="J Genomics">
        <title>Draft genome sequencing and assembly of Favolaschia claudopus CIRM-BRFM 2984 isolated from oak limbs.</title>
        <authorList>
            <person name="Navarro D."/>
            <person name="Drula E."/>
            <person name="Chaduli D."/>
            <person name="Cazenave R."/>
            <person name="Ahrendt S."/>
            <person name="Wang J."/>
            <person name="Lipzen A."/>
            <person name="Daum C."/>
            <person name="Barry K."/>
            <person name="Grigoriev I.V."/>
            <person name="Favel A."/>
            <person name="Rosso M.N."/>
            <person name="Martin F."/>
        </authorList>
    </citation>
    <scope>NUCLEOTIDE SEQUENCE [LARGE SCALE GENOMIC DNA]</scope>
    <source>
        <strain evidence="2 4">CIRM-BRFM 2984</strain>
    </source>
</reference>
<gene>
    <name evidence="3" type="ORF">R3P38DRAFT_2798700</name>
    <name evidence="2" type="ORF">R3P38DRAFT_2803661</name>
</gene>
<feature type="compositionally biased region" description="Basic and acidic residues" evidence="1">
    <location>
        <begin position="33"/>
        <end position="74"/>
    </location>
</feature>
<sequence>MPKDVPYVIGSDPSESGLPVRLNRFVPAVWRGRNPDPTKQDVLRLSRVAEKTTDYDDPPTREKQEEKDTKRSEAADVDDDLTEVDDGDDEDEDEDESEGEEKREDELDEDEDEDNDDDSVWGPYLIVILRIDTPQLYKDLVTCCTITKYGRKSLLAESWREGVGEEAQESRTRFGRYLWPQKILGGIFVNPAYSEDQAFAAAGLRLVGVPYHPRRIVLDLDNAVWQMHLLQHTAPNIYTYPEWERIRGYKFGFIFFLRSHVLTFNTHDQNTRVTWCTKKKWAAAKEWTPPNPVLDYFGWSDWTARYFRLYAPRRRTTLLTQASRRHSMQGNGSYMTHELGANRFSIL</sequence>
<feature type="compositionally biased region" description="Acidic residues" evidence="1">
    <location>
        <begin position="75"/>
        <end position="99"/>
    </location>
</feature>
<feature type="region of interest" description="Disordered" evidence="1">
    <location>
        <begin position="29"/>
        <end position="119"/>
    </location>
</feature>